<evidence type="ECO:0000256" key="1">
    <source>
        <dbReference type="SAM" id="MobiDB-lite"/>
    </source>
</evidence>
<evidence type="ECO:0000313" key="2">
    <source>
        <dbReference type="EMBL" id="VFK42401.1"/>
    </source>
</evidence>
<accession>A0A450YLH2</accession>
<gene>
    <name evidence="2" type="ORF">BECKTC1821E_GA0114239_101849</name>
</gene>
<feature type="region of interest" description="Disordered" evidence="1">
    <location>
        <begin position="37"/>
        <end position="57"/>
    </location>
</feature>
<proteinExistence type="predicted"/>
<name>A0A450YLH2_9GAMM</name>
<protein>
    <submittedName>
        <fullName evidence="2">Uncharacterized protein</fullName>
    </submittedName>
</protein>
<feature type="compositionally biased region" description="Polar residues" evidence="1">
    <location>
        <begin position="42"/>
        <end position="57"/>
    </location>
</feature>
<sequence length="57" mass="6250">MTSNVNPLVSMRPAFGSQSHRACAAYPKHLNGYVDEVKTPNVKDSNTRKCSGNLTKK</sequence>
<dbReference type="EMBL" id="CAADFT010000018">
    <property type="protein sequence ID" value="VFK42401.1"/>
    <property type="molecule type" value="Genomic_DNA"/>
</dbReference>
<reference evidence="2" key="1">
    <citation type="submission" date="2019-02" db="EMBL/GenBank/DDBJ databases">
        <authorList>
            <person name="Gruber-Vodicka R. H."/>
            <person name="Seah K. B. B."/>
        </authorList>
    </citation>
    <scope>NUCLEOTIDE SEQUENCE</scope>
    <source>
        <strain evidence="2">BECK_BZ125</strain>
    </source>
</reference>
<dbReference type="AlphaFoldDB" id="A0A450YLH2"/>
<organism evidence="2">
    <name type="scientific">Candidatus Kentrum sp. TC</name>
    <dbReference type="NCBI Taxonomy" id="2126339"/>
    <lineage>
        <taxon>Bacteria</taxon>
        <taxon>Pseudomonadati</taxon>
        <taxon>Pseudomonadota</taxon>
        <taxon>Gammaproteobacteria</taxon>
        <taxon>Candidatus Kentrum</taxon>
    </lineage>
</organism>